<dbReference type="Gene3D" id="3.40.50.1700">
    <property type="entry name" value="Glycoside hydrolase family 3 C-terminal domain"/>
    <property type="match status" value="1"/>
</dbReference>
<dbReference type="InterPro" id="IPR036962">
    <property type="entry name" value="Glyco_hydro_3_N_sf"/>
</dbReference>
<evidence type="ECO:0000256" key="1">
    <source>
        <dbReference type="ARBA" id="ARBA00022801"/>
    </source>
</evidence>
<comment type="caution">
    <text evidence="3">The sequence shown here is derived from an EMBL/GenBank/DDBJ whole genome shotgun (WGS) entry which is preliminary data.</text>
</comment>
<evidence type="ECO:0000313" key="4">
    <source>
        <dbReference type="Proteomes" id="UP000179627"/>
    </source>
</evidence>
<evidence type="ECO:0000259" key="2">
    <source>
        <dbReference type="SMART" id="SM01217"/>
    </source>
</evidence>
<gene>
    <name evidence="3" type="ORF">CC117_26595</name>
</gene>
<dbReference type="InterPro" id="IPR013783">
    <property type="entry name" value="Ig-like_fold"/>
</dbReference>
<dbReference type="PRINTS" id="PR00133">
    <property type="entry name" value="GLHYDRLASE3"/>
</dbReference>
<dbReference type="EMBL" id="MBLM01000146">
    <property type="protein sequence ID" value="OHV31255.1"/>
    <property type="molecule type" value="Genomic_DNA"/>
</dbReference>
<evidence type="ECO:0000313" key="3">
    <source>
        <dbReference type="EMBL" id="OHV31255.1"/>
    </source>
</evidence>
<dbReference type="PANTHER" id="PTHR30620">
    <property type="entry name" value="PERIPLASMIC BETA-GLUCOSIDASE-RELATED"/>
    <property type="match status" value="1"/>
</dbReference>
<dbReference type="InterPro" id="IPR002772">
    <property type="entry name" value="Glyco_hydro_3_C"/>
</dbReference>
<sequence>MTVTTLTPEKVADLVSQLTLEQKVAQLTGFAVTDLVVRPTSPGPGGADPRKTSPAIDVSRLPALRPHGVGHLSLAWFLGHDADSLRSDLARVQAAVRETTPFGIGALIHFEAISGLLHSSGPQFPTSWAQAATWDPALVTRAAAVSAAHMRAAGIQHALSPVMDLARDPRWGRVHETYGEDPELAAQFSVAFVRGIQGADGESGVLACGKHFVGYGASEGGLNQAITQLGRRALVDEYAEPFRRAIAEADLATIMNSYNEIDGIPCAADRWLLTELLREQLGFTGLVVSDYDSVTLQTRFFNTAVSPAHAAVQAVSAGLDVELPGDTNYSQLVEEVSSGRLDEKIIDIATTRVLAAKARAGLIPGLSARGSAPATGTPERAEPATVRRAIAERGMVLLDNDGTLPLTPHGGRIVVVGPAADELRIHFGAYTSVSNAEVPLGMVAVMTGQVPGVDPATFVFTDIFQPRMPGMDERFEAEARRLHPDAPTVLDALRRTDSSIAYAPLGRFEADAEHPLDGADVEQAVADADIVIAVVGERTGWVGNNTAGEGQSTASPTLPGDQEALITLLAATGKPLVTVVVSGRPLLLGPVAQASNAVLLAPLLGEEAGAAIADTVFGTVNPSGKLPSTFPRHLGQVPLYHGHHHGSGYGHPTGSRHGYNDLADNGPLYPFGHGLSYSTFDIALDDSAGAAVEEVDGVIRARLVVTNASEVDGETVVQLYARDKAAMVVRPVRQLIGFTRLTLVAGQRTTVSLDAPVERLFYTMVDGSRGVEAGEVTLLAGFSSDDIRATGTITIPARSA</sequence>
<dbReference type="InterPro" id="IPR017853">
    <property type="entry name" value="GH"/>
</dbReference>
<keyword evidence="4" id="KW-1185">Reference proteome</keyword>
<dbReference type="SUPFAM" id="SSF51445">
    <property type="entry name" value="(Trans)glycosidases"/>
    <property type="match status" value="1"/>
</dbReference>
<feature type="domain" description="Fibronectin type III-like" evidence="2">
    <location>
        <begin position="715"/>
        <end position="784"/>
    </location>
</feature>
<dbReference type="PANTHER" id="PTHR30620:SF123">
    <property type="entry name" value="BETA-XYLOSIDASE"/>
    <property type="match status" value="1"/>
</dbReference>
<dbReference type="RefSeq" id="WP_071088616.1">
    <property type="nucleotide sequence ID" value="NZ_MBLM01000146.1"/>
</dbReference>
<dbReference type="SMART" id="SM01217">
    <property type="entry name" value="Fn3_like"/>
    <property type="match status" value="1"/>
</dbReference>
<dbReference type="InterPro" id="IPR051915">
    <property type="entry name" value="Cellulose_Degrad_GH3"/>
</dbReference>
<organism evidence="3 4">
    <name type="scientific">Parafrankia colletiae</name>
    <dbReference type="NCBI Taxonomy" id="573497"/>
    <lineage>
        <taxon>Bacteria</taxon>
        <taxon>Bacillati</taxon>
        <taxon>Actinomycetota</taxon>
        <taxon>Actinomycetes</taxon>
        <taxon>Frankiales</taxon>
        <taxon>Frankiaceae</taxon>
        <taxon>Parafrankia</taxon>
    </lineage>
</organism>
<reference evidence="4" key="1">
    <citation type="submission" date="2016-07" db="EMBL/GenBank/DDBJ databases">
        <title>Sequence Frankia sp. strain CcI1.17.</title>
        <authorList>
            <person name="Ghodhbane-Gtari F."/>
            <person name="Swanson E."/>
            <person name="Gueddou A."/>
            <person name="Morris K."/>
            <person name="Hezbri K."/>
            <person name="Ktari A."/>
            <person name="Nouioui I."/>
            <person name="Abebe-Akele F."/>
            <person name="Simpson S."/>
            <person name="Thomas K."/>
            <person name="Gtari M."/>
            <person name="Tisa L.S."/>
            <person name="Hurst S."/>
        </authorList>
    </citation>
    <scope>NUCLEOTIDE SEQUENCE [LARGE SCALE GENOMIC DNA]</scope>
    <source>
        <strain evidence="4">Cc1.17</strain>
    </source>
</reference>
<dbReference type="Pfam" id="PF14310">
    <property type="entry name" value="Fn3-like"/>
    <property type="match status" value="1"/>
</dbReference>
<name>A0A1S1QDG8_9ACTN</name>
<dbReference type="Gene3D" id="3.20.20.300">
    <property type="entry name" value="Glycoside hydrolase, family 3, N-terminal domain"/>
    <property type="match status" value="1"/>
</dbReference>
<dbReference type="InterPro" id="IPR036881">
    <property type="entry name" value="Glyco_hydro_3_C_sf"/>
</dbReference>
<dbReference type="Gene3D" id="2.60.40.10">
    <property type="entry name" value="Immunoglobulins"/>
    <property type="match status" value="1"/>
</dbReference>
<keyword evidence="1 3" id="KW-0378">Hydrolase</keyword>
<dbReference type="AlphaFoldDB" id="A0A1S1QDG8"/>
<dbReference type="SUPFAM" id="SSF52279">
    <property type="entry name" value="Beta-D-glucan exohydrolase, C-terminal domain"/>
    <property type="match status" value="1"/>
</dbReference>
<dbReference type="InterPro" id="IPR026891">
    <property type="entry name" value="Fn3-like"/>
</dbReference>
<dbReference type="InterPro" id="IPR001764">
    <property type="entry name" value="Glyco_hydro_3_N"/>
</dbReference>
<dbReference type="OrthoDB" id="3187421at2"/>
<dbReference type="Pfam" id="PF00933">
    <property type="entry name" value="Glyco_hydro_3"/>
    <property type="match status" value="1"/>
</dbReference>
<dbReference type="GO" id="GO:0008422">
    <property type="term" value="F:beta-glucosidase activity"/>
    <property type="evidence" value="ECO:0007669"/>
    <property type="project" value="TreeGrafter"/>
</dbReference>
<proteinExistence type="predicted"/>
<protein>
    <submittedName>
        <fullName evidence="3">Glycosyl hydrolase</fullName>
    </submittedName>
</protein>
<dbReference type="Pfam" id="PF01915">
    <property type="entry name" value="Glyco_hydro_3_C"/>
    <property type="match status" value="1"/>
</dbReference>
<dbReference type="GO" id="GO:0009251">
    <property type="term" value="P:glucan catabolic process"/>
    <property type="evidence" value="ECO:0007669"/>
    <property type="project" value="TreeGrafter"/>
</dbReference>
<dbReference type="Proteomes" id="UP000179627">
    <property type="component" value="Unassembled WGS sequence"/>
</dbReference>
<accession>A0A1S1QDG8</accession>